<evidence type="ECO:0000313" key="3">
    <source>
        <dbReference type="Proteomes" id="UP000239687"/>
    </source>
</evidence>
<proteinExistence type="predicted"/>
<gene>
    <name evidence="2" type="ORF">C5612_04120</name>
</gene>
<dbReference type="InterPro" id="IPR010546">
    <property type="entry name" value="DUF1120"/>
</dbReference>
<protein>
    <recommendedName>
        <fullName evidence="4">Protein GltF</fullName>
    </recommendedName>
</protein>
<accession>A0A2S8HTS8</accession>
<feature type="chain" id="PRO_5015634141" description="Protein GltF" evidence="1">
    <location>
        <begin position="23"/>
        <end position="208"/>
    </location>
</feature>
<keyword evidence="1" id="KW-0732">Signal</keyword>
<sequence>MNKHLLLLPAVLLLAGAPSAFAAPSTDLTVTGLITPSACTPNLSNGGIAHHGEIPVKDLNPDKPTYLPHENLQMTVNCDAPTRFALEPIDNRSGTGMGNSYFGIGLVNGEKLGNFRVIPTNVIADAVRAQAIVSSDGGATWGKVGTDGFWGANNIWGVGELGADSAPIPVKELLIDLDVRTGIAATDGLTLTDEVTIDGSATLQIKYL</sequence>
<dbReference type="AlphaFoldDB" id="A0A2S8HTS8"/>
<evidence type="ECO:0000313" key="2">
    <source>
        <dbReference type="EMBL" id="PQP05828.1"/>
    </source>
</evidence>
<dbReference type="EMBL" id="PUIN01000002">
    <property type="protein sequence ID" value="PQP05828.1"/>
    <property type="molecule type" value="Genomic_DNA"/>
</dbReference>
<dbReference type="RefSeq" id="WP_105340179.1">
    <property type="nucleotide sequence ID" value="NZ_PUIN01000002.1"/>
</dbReference>
<comment type="caution">
    <text evidence="2">The sequence shown here is derived from an EMBL/GenBank/DDBJ whole genome shotgun (WGS) entry which is preliminary data.</text>
</comment>
<feature type="signal peptide" evidence="1">
    <location>
        <begin position="1"/>
        <end position="22"/>
    </location>
</feature>
<reference evidence="2 3" key="1">
    <citation type="submission" date="2018-02" db="EMBL/GenBank/DDBJ databases">
        <title>Draft genome sequencing of Pseudomonas frederiksbergensis 11-D3.</title>
        <authorList>
            <person name="Zheng B.-X."/>
        </authorList>
    </citation>
    <scope>NUCLEOTIDE SEQUENCE [LARGE SCALE GENOMIC DNA]</scope>
    <source>
        <strain evidence="2 3">11-D3</strain>
    </source>
</reference>
<dbReference type="Pfam" id="PF06551">
    <property type="entry name" value="DUF1120"/>
    <property type="match status" value="1"/>
</dbReference>
<dbReference type="Proteomes" id="UP000239687">
    <property type="component" value="Unassembled WGS sequence"/>
</dbReference>
<evidence type="ECO:0000256" key="1">
    <source>
        <dbReference type="SAM" id="SignalP"/>
    </source>
</evidence>
<organism evidence="2 3">
    <name type="scientific">Pseudomonas frederiksbergensis</name>
    <dbReference type="NCBI Taxonomy" id="104087"/>
    <lineage>
        <taxon>Bacteria</taxon>
        <taxon>Pseudomonadati</taxon>
        <taxon>Pseudomonadota</taxon>
        <taxon>Gammaproteobacteria</taxon>
        <taxon>Pseudomonadales</taxon>
        <taxon>Pseudomonadaceae</taxon>
        <taxon>Pseudomonas</taxon>
    </lineage>
</organism>
<evidence type="ECO:0008006" key="4">
    <source>
        <dbReference type="Google" id="ProtNLM"/>
    </source>
</evidence>
<name>A0A2S8HTS8_9PSED</name>